<evidence type="ECO:0000313" key="1">
    <source>
        <dbReference type="EMBL" id="MBW81007.1"/>
    </source>
</evidence>
<accession>A0A2P2IIK3</accession>
<reference evidence="1" key="1">
    <citation type="submission" date="2018-02" db="EMBL/GenBank/DDBJ databases">
        <title>Rhizophora mucronata_Transcriptome.</title>
        <authorList>
            <person name="Meera S.P."/>
            <person name="Sreeshan A."/>
            <person name="Augustine A."/>
        </authorList>
    </citation>
    <scope>NUCLEOTIDE SEQUENCE</scope>
    <source>
        <tissue evidence="1">Leaf</tissue>
    </source>
</reference>
<proteinExistence type="predicted"/>
<protein>
    <submittedName>
        <fullName evidence="1">Uncharacterized protein</fullName>
    </submittedName>
</protein>
<dbReference type="EMBL" id="GGEC01000524">
    <property type="protein sequence ID" value="MBW81007.1"/>
    <property type="molecule type" value="Transcribed_RNA"/>
</dbReference>
<name>A0A2P2IIK3_RHIMU</name>
<dbReference type="AlphaFoldDB" id="A0A2P2IIK3"/>
<organism evidence="1">
    <name type="scientific">Rhizophora mucronata</name>
    <name type="common">Asiatic mangrove</name>
    <dbReference type="NCBI Taxonomy" id="61149"/>
    <lineage>
        <taxon>Eukaryota</taxon>
        <taxon>Viridiplantae</taxon>
        <taxon>Streptophyta</taxon>
        <taxon>Embryophyta</taxon>
        <taxon>Tracheophyta</taxon>
        <taxon>Spermatophyta</taxon>
        <taxon>Magnoliopsida</taxon>
        <taxon>eudicotyledons</taxon>
        <taxon>Gunneridae</taxon>
        <taxon>Pentapetalae</taxon>
        <taxon>rosids</taxon>
        <taxon>fabids</taxon>
        <taxon>Malpighiales</taxon>
        <taxon>Rhizophoraceae</taxon>
        <taxon>Rhizophora</taxon>
    </lineage>
</organism>
<sequence>MWNAFTIFTSRIERNRASRGLARVELK</sequence>